<evidence type="ECO:0000256" key="10">
    <source>
        <dbReference type="ARBA" id="ARBA00023277"/>
    </source>
</evidence>
<comment type="subunit">
    <text evidence="3 12 14">Homotetramer.</text>
</comment>
<evidence type="ECO:0000256" key="4">
    <source>
        <dbReference type="ARBA" id="ARBA00011958"/>
    </source>
</evidence>
<dbReference type="HAMAP" id="MF_00455">
    <property type="entry name" value="Xylose_isom_A"/>
    <property type="match status" value="1"/>
</dbReference>
<feature type="binding site" evidence="12">
    <location>
        <position position="182"/>
    </location>
    <ligand>
        <name>Mg(2+)</name>
        <dbReference type="ChEBI" id="CHEBI:18420"/>
        <label>1</label>
    </ligand>
</feature>
<feature type="binding site" evidence="12">
    <location>
        <position position="218"/>
    </location>
    <ligand>
        <name>Mg(2+)</name>
        <dbReference type="ChEBI" id="CHEBI:18420"/>
        <label>2</label>
    </ligand>
</feature>
<feature type="domain" description="Xylose isomerase-like TIM barrel" evidence="15">
    <location>
        <begin position="42"/>
        <end position="293"/>
    </location>
</feature>
<dbReference type="PROSITE" id="PS51415">
    <property type="entry name" value="XYLOSE_ISOMERASE"/>
    <property type="match status" value="1"/>
</dbReference>
<keyword evidence="8 12" id="KW-0479">Metal-binding</keyword>
<comment type="similarity">
    <text evidence="2 12 13">Belongs to the xylose isomerase family.</text>
</comment>
<comment type="cofactor">
    <cofactor evidence="12">
        <name>Mg(2+)</name>
        <dbReference type="ChEBI" id="CHEBI:18420"/>
    </cofactor>
    <text evidence="12">Binds 2 magnesium ions per subunit.</text>
</comment>
<comment type="catalytic activity">
    <reaction evidence="11 12 13">
        <text>alpha-D-xylose = alpha-D-xylulofuranose</text>
        <dbReference type="Rhea" id="RHEA:22816"/>
        <dbReference type="ChEBI" id="CHEBI:28518"/>
        <dbReference type="ChEBI" id="CHEBI:188998"/>
        <dbReference type="EC" id="5.3.1.5"/>
    </reaction>
</comment>
<dbReference type="GO" id="GO:0000287">
    <property type="term" value="F:magnesium ion binding"/>
    <property type="evidence" value="ECO:0007669"/>
    <property type="project" value="UniProtKB-UniRule"/>
</dbReference>
<dbReference type="EC" id="5.3.1.5" evidence="4 12"/>
<evidence type="ECO:0000256" key="12">
    <source>
        <dbReference type="HAMAP-Rule" id="MF_00455"/>
    </source>
</evidence>
<dbReference type="RefSeq" id="WP_088250503.1">
    <property type="nucleotide sequence ID" value="NZ_BNAM01000015.1"/>
</dbReference>
<dbReference type="GO" id="GO:0042732">
    <property type="term" value="P:D-xylose metabolic process"/>
    <property type="evidence" value="ECO:0007669"/>
    <property type="project" value="UniProtKB-UniRule"/>
</dbReference>
<comment type="caution">
    <text evidence="16">The sequence shown here is derived from an EMBL/GenBank/DDBJ whole genome shotgun (WGS) entry which is preliminary data.</text>
</comment>
<evidence type="ECO:0000256" key="14">
    <source>
        <dbReference type="RuleBase" id="RU000610"/>
    </source>
</evidence>
<dbReference type="Gene3D" id="3.20.20.150">
    <property type="entry name" value="Divalent-metal-dependent TIM barrel enzymes"/>
    <property type="match status" value="1"/>
</dbReference>
<feature type="active site" evidence="12">
    <location>
        <position position="55"/>
    </location>
</feature>
<dbReference type="AlphaFoldDB" id="A0A246BDV0"/>
<dbReference type="GO" id="GO:0009045">
    <property type="term" value="F:xylose isomerase activity"/>
    <property type="evidence" value="ECO:0007669"/>
    <property type="project" value="UniProtKB-UniRule"/>
</dbReference>
<dbReference type="Proteomes" id="UP000197208">
    <property type="component" value="Unassembled WGS sequence"/>
</dbReference>
<evidence type="ECO:0000259" key="15">
    <source>
        <dbReference type="Pfam" id="PF01261"/>
    </source>
</evidence>
<feature type="binding site" evidence="12">
    <location>
        <position position="221"/>
    </location>
    <ligand>
        <name>Mg(2+)</name>
        <dbReference type="ChEBI" id="CHEBI:18420"/>
        <label>2</label>
    </ligand>
</feature>
<dbReference type="EMBL" id="NHMK01000038">
    <property type="protein sequence ID" value="OWL93275.1"/>
    <property type="molecule type" value="Genomic_DNA"/>
</dbReference>
<evidence type="ECO:0000256" key="8">
    <source>
        <dbReference type="ARBA" id="ARBA00022723"/>
    </source>
</evidence>
<dbReference type="InterPro" id="IPR013022">
    <property type="entry name" value="Xyl_isomerase-like_TIM-brl"/>
</dbReference>
<dbReference type="InterPro" id="IPR036237">
    <property type="entry name" value="Xyl_isomerase-like_sf"/>
</dbReference>
<sequence>MTDFTPTPADRFTFGLWTVGNTGRDPFGEPTRPPLRAPYIVEKLAGLGAYGVNLHDNDLVPIDASAAERDRIVAEFRQALSDHGLVVPMATTNLFSDPAFKDGAFTSADAQVRAYALQKTMRSMDLGAELGAHTYVFWGGREGTEVDAGGKLLSALGWFRDSLNFLAEYSEAQGYGYRFALEPKPNEPRADIFLPTVGSALGFIGTLDRPDLFGVNPEFAHETMAGLNFAHAVAQALDAGKLFHIDLNDQKMSRFDQDLRFGSENLKGAFTLVKLLEDSGYDGPLHFDAHALRTEDEAGVWAFARGCMRTYLILKDKARQFDADPEIQAALAEYHRADEELAALSRFTPENAASLKERTFDRAALGRRGLGLEHLDQLTNDLLFGIR</sequence>
<proteinExistence type="inferred from homology"/>
<feature type="binding site" evidence="12">
    <location>
        <position position="246"/>
    </location>
    <ligand>
        <name>Mg(2+)</name>
        <dbReference type="ChEBI" id="CHEBI:18420"/>
        <label>1</label>
    </ligand>
</feature>
<feature type="binding site" evidence="12">
    <location>
        <position position="258"/>
    </location>
    <ligand>
        <name>Mg(2+)</name>
        <dbReference type="ChEBI" id="CHEBI:18420"/>
        <label>2</label>
    </ligand>
</feature>
<name>A0A246BDV0_9DEIO</name>
<feature type="binding site" evidence="12">
    <location>
        <position position="288"/>
    </location>
    <ligand>
        <name>Mg(2+)</name>
        <dbReference type="ChEBI" id="CHEBI:18420"/>
        <label>1</label>
    </ligand>
</feature>
<keyword evidence="10 12" id="KW-0119">Carbohydrate metabolism</keyword>
<dbReference type="InterPro" id="IPR013453">
    <property type="entry name" value="XylA_actinobac"/>
</dbReference>
<evidence type="ECO:0000256" key="2">
    <source>
        <dbReference type="ARBA" id="ARBA00005765"/>
    </source>
</evidence>
<keyword evidence="12" id="KW-0460">Magnesium</keyword>
<feature type="active site" evidence="12">
    <location>
        <position position="58"/>
    </location>
</feature>
<gene>
    <name evidence="12" type="primary">xylA</name>
    <name evidence="16" type="ORF">CBQ26_20705</name>
</gene>
<evidence type="ECO:0000256" key="9">
    <source>
        <dbReference type="ARBA" id="ARBA00023235"/>
    </source>
</evidence>
<evidence type="ECO:0000256" key="13">
    <source>
        <dbReference type="RuleBase" id="RU000609"/>
    </source>
</evidence>
<dbReference type="Pfam" id="PF01261">
    <property type="entry name" value="AP_endonuc_2"/>
    <property type="match status" value="1"/>
</dbReference>
<protein>
    <recommendedName>
        <fullName evidence="5 12">Xylose isomerase</fullName>
        <ecNumber evidence="4 12">5.3.1.5</ecNumber>
    </recommendedName>
</protein>
<evidence type="ECO:0000256" key="7">
    <source>
        <dbReference type="ARBA" id="ARBA00022629"/>
    </source>
</evidence>
<accession>A0A246BDV0</accession>
<dbReference type="PANTHER" id="PTHR48408:SF1">
    <property type="entry name" value="XYLOSE ISOMERASE"/>
    <property type="match status" value="1"/>
</dbReference>
<keyword evidence="17" id="KW-1185">Reference proteome</keyword>
<evidence type="ECO:0000313" key="17">
    <source>
        <dbReference type="Proteomes" id="UP000197208"/>
    </source>
</evidence>
<keyword evidence="6 12" id="KW-0963">Cytoplasm</keyword>
<evidence type="ECO:0000256" key="1">
    <source>
        <dbReference type="ARBA" id="ARBA00004496"/>
    </source>
</evidence>
<evidence type="ECO:0000256" key="3">
    <source>
        <dbReference type="ARBA" id="ARBA00011881"/>
    </source>
</evidence>
<feature type="binding site" evidence="12">
    <location>
        <position position="218"/>
    </location>
    <ligand>
        <name>Mg(2+)</name>
        <dbReference type="ChEBI" id="CHEBI:18420"/>
        <label>1</label>
    </ligand>
</feature>
<evidence type="ECO:0000256" key="11">
    <source>
        <dbReference type="ARBA" id="ARBA00033659"/>
    </source>
</evidence>
<evidence type="ECO:0000256" key="6">
    <source>
        <dbReference type="ARBA" id="ARBA00022490"/>
    </source>
</evidence>
<evidence type="ECO:0000256" key="5">
    <source>
        <dbReference type="ARBA" id="ARBA00018232"/>
    </source>
</evidence>
<organism evidence="16 17">
    <name type="scientific">Deinococcus indicus</name>
    <dbReference type="NCBI Taxonomy" id="223556"/>
    <lineage>
        <taxon>Bacteria</taxon>
        <taxon>Thermotogati</taxon>
        <taxon>Deinococcota</taxon>
        <taxon>Deinococci</taxon>
        <taxon>Deinococcales</taxon>
        <taxon>Deinococcaceae</taxon>
        <taxon>Deinococcus</taxon>
    </lineage>
</organism>
<comment type="subcellular location">
    <subcellularLocation>
        <location evidence="1 12 14">Cytoplasm</location>
    </subcellularLocation>
</comment>
<dbReference type="InterPro" id="IPR001998">
    <property type="entry name" value="Xylose_isomerase"/>
</dbReference>
<dbReference type="PANTHER" id="PTHR48408">
    <property type="match status" value="1"/>
</dbReference>
<dbReference type="NCBIfam" id="TIGR02631">
    <property type="entry name" value="xylA_Arthro"/>
    <property type="match status" value="1"/>
</dbReference>
<dbReference type="SUPFAM" id="SSF51658">
    <property type="entry name" value="Xylose isomerase-like"/>
    <property type="match status" value="1"/>
</dbReference>
<reference evidence="16 17" key="1">
    <citation type="submission" date="2017-05" db="EMBL/GenBank/DDBJ databases">
        <title>De novo genome assembly of Deniococcus indicus strain DR1.</title>
        <authorList>
            <person name="Chauhan D."/>
            <person name="Yennamalli R.M."/>
            <person name="Priyadarshini R."/>
        </authorList>
    </citation>
    <scope>NUCLEOTIDE SEQUENCE [LARGE SCALE GENOMIC DNA]</scope>
    <source>
        <strain evidence="16 17">DR1</strain>
    </source>
</reference>
<dbReference type="OrthoDB" id="9763981at2"/>
<evidence type="ECO:0000313" key="16">
    <source>
        <dbReference type="EMBL" id="OWL93275.1"/>
    </source>
</evidence>
<keyword evidence="9 12" id="KW-0413">Isomerase</keyword>
<dbReference type="PRINTS" id="PR00688">
    <property type="entry name" value="XYLOSISMRASE"/>
</dbReference>
<feature type="binding site" evidence="12">
    <location>
        <position position="256"/>
    </location>
    <ligand>
        <name>Mg(2+)</name>
        <dbReference type="ChEBI" id="CHEBI:18420"/>
        <label>2</label>
    </ligand>
</feature>
<dbReference type="GO" id="GO:0005737">
    <property type="term" value="C:cytoplasm"/>
    <property type="evidence" value="ECO:0007669"/>
    <property type="project" value="UniProtKB-SubCell"/>
</dbReference>
<keyword evidence="7 12" id="KW-0859">Xylose metabolism</keyword>